<feature type="domain" description="Cytochrome b5 heme-binding" evidence="3">
    <location>
        <begin position="140"/>
        <end position="236"/>
    </location>
</feature>
<dbReference type="GO" id="GO:0016020">
    <property type="term" value="C:membrane"/>
    <property type="evidence" value="ECO:0007669"/>
    <property type="project" value="TreeGrafter"/>
</dbReference>
<dbReference type="SUPFAM" id="SSF55856">
    <property type="entry name" value="Cytochrome b5-like heme/steroid binding domain"/>
    <property type="match status" value="1"/>
</dbReference>
<dbReference type="OrthoDB" id="10257697at2759"/>
<feature type="region of interest" description="Disordered" evidence="2">
    <location>
        <begin position="241"/>
        <end position="292"/>
    </location>
</feature>
<keyword evidence="5" id="KW-1185">Reference proteome</keyword>
<name>A0A5C3L9D5_COPMA</name>
<dbReference type="GO" id="GO:0012505">
    <property type="term" value="C:endomembrane system"/>
    <property type="evidence" value="ECO:0007669"/>
    <property type="project" value="TreeGrafter"/>
</dbReference>
<feature type="region of interest" description="Disordered" evidence="2">
    <location>
        <begin position="1"/>
        <end position="32"/>
    </location>
</feature>
<evidence type="ECO:0000313" key="4">
    <source>
        <dbReference type="EMBL" id="TFK29272.1"/>
    </source>
</evidence>
<dbReference type="Gene3D" id="3.10.120.10">
    <property type="entry name" value="Cytochrome b5-like heme/steroid binding domain"/>
    <property type="match status" value="1"/>
</dbReference>
<dbReference type="InterPro" id="IPR001199">
    <property type="entry name" value="Cyt_B5-like_heme/steroid-bd"/>
</dbReference>
<gene>
    <name evidence="4" type="ORF">FA15DRAFT_752740</name>
</gene>
<dbReference type="PANTHER" id="PTHR10281:SF76">
    <property type="entry name" value="CALCUTTA CUP-RELATED"/>
    <property type="match status" value="1"/>
</dbReference>
<dbReference type="InterPro" id="IPR050577">
    <property type="entry name" value="MAPR/NEUFC/NENF-like"/>
</dbReference>
<sequence length="292" mass="33301">MSWLKEAASGEPLPTFKEDPNELKVKDPSIPNRLVSNKPANRPFLAYAEYRGKQEKLHQDWVKKKEERDAAIARGEEVGPLEPDPTAVEEVGVLGLLKFLVICLVIGALAGKFVTGSYTWDYQSKWLTLKQYMPRNERLFSEVYLAKFNGEDPGKPIYISIDGEVYDVSAGSSYKRGGSYDILAGREGARAFATGCFKEHMTHDTRGLDEEERQGLEHWKNFYNNHPKYWKVGRLALQPIDPKSPIPEHCDPKKRAADAEKRQKQEEQRQRNAELVAIERAKKEKEEGHSEL</sequence>
<comment type="similarity">
    <text evidence="1">Belongs to the cytochrome b5 family. MAPR subfamily.</text>
</comment>
<reference evidence="4 5" key="1">
    <citation type="journal article" date="2019" name="Nat. Ecol. Evol.">
        <title>Megaphylogeny resolves global patterns of mushroom evolution.</title>
        <authorList>
            <person name="Varga T."/>
            <person name="Krizsan K."/>
            <person name="Foldi C."/>
            <person name="Dima B."/>
            <person name="Sanchez-Garcia M."/>
            <person name="Sanchez-Ramirez S."/>
            <person name="Szollosi G.J."/>
            <person name="Szarkandi J.G."/>
            <person name="Papp V."/>
            <person name="Albert L."/>
            <person name="Andreopoulos W."/>
            <person name="Angelini C."/>
            <person name="Antonin V."/>
            <person name="Barry K.W."/>
            <person name="Bougher N.L."/>
            <person name="Buchanan P."/>
            <person name="Buyck B."/>
            <person name="Bense V."/>
            <person name="Catcheside P."/>
            <person name="Chovatia M."/>
            <person name="Cooper J."/>
            <person name="Damon W."/>
            <person name="Desjardin D."/>
            <person name="Finy P."/>
            <person name="Geml J."/>
            <person name="Haridas S."/>
            <person name="Hughes K."/>
            <person name="Justo A."/>
            <person name="Karasinski D."/>
            <person name="Kautmanova I."/>
            <person name="Kiss B."/>
            <person name="Kocsube S."/>
            <person name="Kotiranta H."/>
            <person name="LaButti K.M."/>
            <person name="Lechner B.E."/>
            <person name="Liimatainen K."/>
            <person name="Lipzen A."/>
            <person name="Lukacs Z."/>
            <person name="Mihaltcheva S."/>
            <person name="Morgado L.N."/>
            <person name="Niskanen T."/>
            <person name="Noordeloos M.E."/>
            <person name="Ohm R.A."/>
            <person name="Ortiz-Santana B."/>
            <person name="Ovrebo C."/>
            <person name="Racz N."/>
            <person name="Riley R."/>
            <person name="Savchenko A."/>
            <person name="Shiryaev A."/>
            <person name="Soop K."/>
            <person name="Spirin V."/>
            <person name="Szebenyi C."/>
            <person name="Tomsovsky M."/>
            <person name="Tulloss R.E."/>
            <person name="Uehling J."/>
            <person name="Grigoriev I.V."/>
            <person name="Vagvolgyi C."/>
            <person name="Papp T."/>
            <person name="Martin F.M."/>
            <person name="Miettinen O."/>
            <person name="Hibbett D.S."/>
            <person name="Nagy L.G."/>
        </authorList>
    </citation>
    <scope>NUCLEOTIDE SEQUENCE [LARGE SCALE GENOMIC DNA]</scope>
    <source>
        <strain evidence="4 5">CBS 121175</strain>
    </source>
</reference>
<evidence type="ECO:0000256" key="1">
    <source>
        <dbReference type="ARBA" id="ARBA00038357"/>
    </source>
</evidence>
<evidence type="ECO:0000313" key="5">
    <source>
        <dbReference type="Proteomes" id="UP000307440"/>
    </source>
</evidence>
<protein>
    <submittedName>
        <fullName evidence="4">Cytochrome b5</fullName>
    </submittedName>
</protein>
<dbReference type="SMART" id="SM01117">
    <property type="entry name" value="Cyt-b5"/>
    <property type="match status" value="1"/>
</dbReference>
<proteinExistence type="inferred from homology"/>
<evidence type="ECO:0000256" key="2">
    <source>
        <dbReference type="SAM" id="MobiDB-lite"/>
    </source>
</evidence>
<accession>A0A5C3L9D5</accession>
<feature type="compositionally biased region" description="Basic and acidic residues" evidence="2">
    <location>
        <begin position="16"/>
        <end position="27"/>
    </location>
</feature>
<dbReference type="AlphaFoldDB" id="A0A5C3L9D5"/>
<dbReference type="InterPro" id="IPR036400">
    <property type="entry name" value="Cyt_B5-like_heme/steroid_sf"/>
</dbReference>
<dbReference type="EMBL" id="ML210150">
    <property type="protein sequence ID" value="TFK29272.1"/>
    <property type="molecule type" value="Genomic_DNA"/>
</dbReference>
<dbReference type="PANTHER" id="PTHR10281">
    <property type="entry name" value="MEMBRANE-ASSOCIATED PROGESTERONE RECEPTOR COMPONENT-RELATED"/>
    <property type="match status" value="1"/>
</dbReference>
<dbReference type="Proteomes" id="UP000307440">
    <property type="component" value="Unassembled WGS sequence"/>
</dbReference>
<organism evidence="4 5">
    <name type="scientific">Coprinopsis marcescibilis</name>
    <name type="common">Agaric fungus</name>
    <name type="synonym">Psathyrella marcescibilis</name>
    <dbReference type="NCBI Taxonomy" id="230819"/>
    <lineage>
        <taxon>Eukaryota</taxon>
        <taxon>Fungi</taxon>
        <taxon>Dikarya</taxon>
        <taxon>Basidiomycota</taxon>
        <taxon>Agaricomycotina</taxon>
        <taxon>Agaricomycetes</taxon>
        <taxon>Agaricomycetidae</taxon>
        <taxon>Agaricales</taxon>
        <taxon>Agaricineae</taxon>
        <taxon>Psathyrellaceae</taxon>
        <taxon>Coprinopsis</taxon>
    </lineage>
</organism>
<dbReference type="Pfam" id="PF00173">
    <property type="entry name" value="Cyt-b5"/>
    <property type="match status" value="1"/>
</dbReference>
<feature type="compositionally biased region" description="Basic and acidic residues" evidence="2">
    <location>
        <begin position="246"/>
        <end position="292"/>
    </location>
</feature>
<evidence type="ECO:0000259" key="3">
    <source>
        <dbReference type="SMART" id="SM01117"/>
    </source>
</evidence>